<protein>
    <recommendedName>
        <fullName evidence="5">SH3 domain-containing protein</fullName>
    </recommendedName>
</protein>
<dbReference type="PROSITE" id="PS50002">
    <property type="entry name" value="SH3"/>
    <property type="match status" value="1"/>
</dbReference>
<proteinExistence type="predicted"/>
<gene>
    <name evidence="6" type="ORF">PGTUg99_000553</name>
</gene>
<dbReference type="InterPro" id="IPR036028">
    <property type="entry name" value="SH3-like_dom_sf"/>
</dbReference>
<reference evidence="6 7" key="1">
    <citation type="submission" date="2019-05" db="EMBL/GenBank/DDBJ databases">
        <title>Emergence of the Ug99 lineage of the wheat stem rust pathogen through somatic hybridization.</title>
        <authorList>
            <person name="Li F."/>
            <person name="Upadhyaya N.M."/>
            <person name="Sperschneider J."/>
            <person name="Matny O."/>
            <person name="Nguyen-Phuc H."/>
            <person name="Mago R."/>
            <person name="Raley C."/>
            <person name="Miller M.E."/>
            <person name="Silverstein K.A.T."/>
            <person name="Henningsen E."/>
            <person name="Hirsch C.D."/>
            <person name="Visser B."/>
            <person name="Pretorius Z.A."/>
            <person name="Steffenson B.J."/>
            <person name="Schwessinger B."/>
            <person name="Dodds P.N."/>
            <person name="Figueroa M."/>
        </authorList>
    </citation>
    <scope>NUCLEOTIDE SEQUENCE [LARGE SCALE GENOMIC DNA]</scope>
    <source>
        <strain evidence="6 7">Ug99</strain>
    </source>
</reference>
<keyword evidence="4" id="KW-0472">Membrane</keyword>
<organism evidence="6 7">
    <name type="scientific">Puccinia graminis f. sp. tritici</name>
    <dbReference type="NCBI Taxonomy" id="56615"/>
    <lineage>
        <taxon>Eukaryota</taxon>
        <taxon>Fungi</taxon>
        <taxon>Dikarya</taxon>
        <taxon>Basidiomycota</taxon>
        <taxon>Pucciniomycotina</taxon>
        <taxon>Pucciniomycetes</taxon>
        <taxon>Pucciniales</taxon>
        <taxon>Pucciniaceae</taxon>
        <taxon>Puccinia</taxon>
    </lineage>
</organism>
<evidence type="ECO:0000256" key="1">
    <source>
        <dbReference type="ARBA" id="ARBA00022443"/>
    </source>
</evidence>
<feature type="compositionally biased region" description="Basic and acidic residues" evidence="3">
    <location>
        <begin position="134"/>
        <end position="161"/>
    </location>
</feature>
<dbReference type="SUPFAM" id="SSF50044">
    <property type="entry name" value="SH3-domain"/>
    <property type="match status" value="1"/>
</dbReference>
<dbReference type="Pfam" id="PF14604">
    <property type="entry name" value="SH3_9"/>
    <property type="match status" value="1"/>
</dbReference>
<dbReference type="CDD" id="cd00174">
    <property type="entry name" value="SH3"/>
    <property type="match status" value="1"/>
</dbReference>
<dbReference type="Proteomes" id="UP000325313">
    <property type="component" value="Unassembled WGS sequence"/>
</dbReference>
<feature type="domain" description="SH3" evidence="5">
    <location>
        <begin position="211"/>
        <end position="267"/>
    </location>
</feature>
<evidence type="ECO:0000259" key="5">
    <source>
        <dbReference type="PROSITE" id="PS50002"/>
    </source>
</evidence>
<accession>A0A5B0N6G0</accession>
<feature type="region of interest" description="Disordered" evidence="3">
    <location>
        <begin position="64"/>
        <end position="173"/>
    </location>
</feature>
<dbReference type="Gene3D" id="2.30.30.40">
    <property type="entry name" value="SH3 Domains"/>
    <property type="match status" value="1"/>
</dbReference>
<evidence type="ECO:0000313" key="6">
    <source>
        <dbReference type="EMBL" id="KAA1084847.1"/>
    </source>
</evidence>
<dbReference type="PANTHER" id="PTHR31778:SF2">
    <property type="entry name" value="BUD SITE SELECTION PROTEIN RAX2"/>
    <property type="match status" value="1"/>
</dbReference>
<evidence type="ECO:0000256" key="4">
    <source>
        <dbReference type="SAM" id="Phobius"/>
    </source>
</evidence>
<dbReference type="PANTHER" id="PTHR31778">
    <property type="entry name" value="BUD SITE SELECTION PROTEIN RAX2"/>
    <property type="match status" value="1"/>
</dbReference>
<feature type="compositionally biased region" description="Polar residues" evidence="3">
    <location>
        <begin position="180"/>
        <end position="196"/>
    </location>
</feature>
<keyword evidence="4" id="KW-0812">Transmembrane</keyword>
<name>A0A5B0N6G0_PUCGR</name>
<evidence type="ECO:0000256" key="2">
    <source>
        <dbReference type="PROSITE-ProRule" id="PRU00192"/>
    </source>
</evidence>
<keyword evidence="4" id="KW-1133">Transmembrane helix</keyword>
<dbReference type="GO" id="GO:1902929">
    <property type="term" value="C:plasma membrane of growing cell tip"/>
    <property type="evidence" value="ECO:0007669"/>
    <property type="project" value="TreeGrafter"/>
</dbReference>
<feature type="region of interest" description="Disordered" evidence="3">
    <location>
        <begin position="180"/>
        <end position="199"/>
    </location>
</feature>
<sequence>MVTASEGFKSTLRRIHSVVQVIFISMSIALGIVLLGVLIGFLIGYKKRRDSNRKAGYPVDRAMGGGVGLEEEEESEGDGVVVGGGVVRRSAVAGGPDTRSRSSSGSVIENRRARRPTSLLATIDAATAAMTERMQMRKKDDEERKDHGDGSSDDDHDRDLHQSSPHLDPNHEKLEPTLYRHSSNSTDLQDPQQEQLDSPIDQLDDNLGLLAESDVRRARWSFDPQLPGEIAVAAGESVEVRDRSNQEWWLVRRADGIEGVVPADWFL</sequence>
<evidence type="ECO:0000313" key="7">
    <source>
        <dbReference type="Proteomes" id="UP000325313"/>
    </source>
</evidence>
<dbReference type="InterPro" id="IPR001452">
    <property type="entry name" value="SH3_domain"/>
</dbReference>
<dbReference type="AlphaFoldDB" id="A0A5B0N6G0"/>
<comment type="caution">
    <text evidence="6">The sequence shown here is derived from an EMBL/GenBank/DDBJ whole genome shotgun (WGS) entry which is preliminary data.</text>
</comment>
<feature type="transmembrane region" description="Helical" evidence="4">
    <location>
        <begin position="20"/>
        <end position="45"/>
    </location>
</feature>
<keyword evidence="1 2" id="KW-0728">SH3 domain</keyword>
<dbReference type="SMART" id="SM00326">
    <property type="entry name" value="SH3"/>
    <property type="match status" value="1"/>
</dbReference>
<dbReference type="EMBL" id="VDEP01000435">
    <property type="protein sequence ID" value="KAA1084847.1"/>
    <property type="molecule type" value="Genomic_DNA"/>
</dbReference>
<evidence type="ECO:0000256" key="3">
    <source>
        <dbReference type="SAM" id="MobiDB-lite"/>
    </source>
</evidence>